<evidence type="ECO:0000313" key="2">
    <source>
        <dbReference type="Proteomes" id="UP000039046"/>
    </source>
</evidence>
<dbReference type="HOGENOM" id="CLU_1120783_0_0_1"/>
<gene>
    <name evidence="1" type="ORF">VHEMI08411</name>
</gene>
<reference evidence="1 2" key="1">
    <citation type="journal article" date="2015" name="Genome Announc.">
        <title>Draft Genome Sequence and Gene Annotation of the Entomopathogenic Fungus Verticillium hemipterigenum.</title>
        <authorList>
            <person name="Horn F."/>
            <person name="Habel A."/>
            <person name="Scharf D.H."/>
            <person name="Dworschak J."/>
            <person name="Brakhage A.A."/>
            <person name="Guthke R."/>
            <person name="Hertweck C."/>
            <person name="Linde J."/>
        </authorList>
    </citation>
    <scope>NUCLEOTIDE SEQUENCE [LARGE SCALE GENOMIC DNA]</scope>
</reference>
<organism evidence="1 2">
    <name type="scientific">[Torrubiella] hemipterigena</name>
    <dbReference type="NCBI Taxonomy" id="1531966"/>
    <lineage>
        <taxon>Eukaryota</taxon>
        <taxon>Fungi</taxon>
        <taxon>Dikarya</taxon>
        <taxon>Ascomycota</taxon>
        <taxon>Pezizomycotina</taxon>
        <taxon>Sordariomycetes</taxon>
        <taxon>Hypocreomycetidae</taxon>
        <taxon>Hypocreales</taxon>
        <taxon>Clavicipitaceae</taxon>
        <taxon>Clavicipitaceae incertae sedis</taxon>
        <taxon>'Torrubiella' clade</taxon>
    </lineage>
</organism>
<proteinExistence type="predicted"/>
<name>A0A0A1T6P5_9HYPO</name>
<dbReference type="EMBL" id="CDHN01000005">
    <property type="protein sequence ID" value="CEJ92781.1"/>
    <property type="molecule type" value="Genomic_DNA"/>
</dbReference>
<sequence>MLNEMLVMTSQGYCCFLTRHSNIRPSISVLNPSVFPINFIFRFIKQTLFNMGLFSSSSTPKRQAPAPVQSFTITQHSMMGRQSLIHDTRSPPGAPPILSVQLHQMSRPNIELYLGAGAISNPPDGSPPRTCATIDIATFGSSGRGQVRGKAIEISRASMFGGEYAVTAAGVGSLTWEPTGWGSHSWQLCDSTDTVVASARCEGFTMREMVLDMYAPGDEFYTDVLLISLLTVMRLAEKRRRKRRTAAM</sequence>
<dbReference type="AlphaFoldDB" id="A0A0A1T6P5"/>
<evidence type="ECO:0000313" key="1">
    <source>
        <dbReference type="EMBL" id="CEJ92781.1"/>
    </source>
</evidence>
<accession>A0A0A1T6P5</accession>
<keyword evidence="2" id="KW-1185">Reference proteome</keyword>
<protein>
    <submittedName>
        <fullName evidence="1">Uncharacterized protein</fullName>
    </submittedName>
</protein>
<dbReference type="Proteomes" id="UP000039046">
    <property type="component" value="Unassembled WGS sequence"/>
</dbReference>